<keyword evidence="2" id="KW-1185">Reference proteome</keyword>
<dbReference type="InParanoid" id="A0A287CVB7"/>
<reference evidence="1" key="2">
    <citation type="submission" date="2025-08" db="UniProtKB">
        <authorList>
            <consortium name="Ensembl"/>
        </authorList>
    </citation>
    <scope>IDENTIFICATION</scope>
</reference>
<evidence type="ECO:0000313" key="1">
    <source>
        <dbReference type="Ensembl" id="ENSSTOP00000025213.1"/>
    </source>
</evidence>
<accession>A0A287CVB7</accession>
<name>A0A287CVB7_ICTTR</name>
<organism evidence="1 2">
    <name type="scientific">Ictidomys tridecemlineatus</name>
    <name type="common">Thirteen-lined ground squirrel</name>
    <name type="synonym">Spermophilus tridecemlineatus</name>
    <dbReference type="NCBI Taxonomy" id="43179"/>
    <lineage>
        <taxon>Eukaryota</taxon>
        <taxon>Metazoa</taxon>
        <taxon>Chordata</taxon>
        <taxon>Craniata</taxon>
        <taxon>Vertebrata</taxon>
        <taxon>Euteleostomi</taxon>
        <taxon>Mammalia</taxon>
        <taxon>Eutheria</taxon>
        <taxon>Euarchontoglires</taxon>
        <taxon>Glires</taxon>
        <taxon>Rodentia</taxon>
        <taxon>Sciuromorpha</taxon>
        <taxon>Sciuridae</taxon>
        <taxon>Xerinae</taxon>
        <taxon>Marmotini</taxon>
        <taxon>Ictidomys</taxon>
    </lineage>
</organism>
<evidence type="ECO:0000313" key="2">
    <source>
        <dbReference type="Proteomes" id="UP000005215"/>
    </source>
</evidence>
<reference evidence="2" key="1">
    <citation type="submission" date="2011-11" db="EMBL/GenBank/DDBJ databases">
        <title>The Draft Genome of Spermophilus tridecemlineatus.</title>
        <authorList>
            <consortium name="The Broad Institute Genome Assembly &amp; Analysis Group"/>
            <consortium name="Computational R&amp;D Group"/>
            <consortium name="and Sequencing Platform"/>
            <person name="Di Palma F."/>
            <person name="Alfoldi J."/>
            <person name="Johnson J."/>
            <person name="Berlin A."/>
            <person name="Gnerre S."/>
            <person name="Jaffe D."/>
            <person name="MacCallum I."/>
            <person name="Young S."/>
            <person name="Walker B.J."/>
            <person name="Lindblad-Toh K."/>
        </authorList>
    </citation>
    <scope>NUCLEOTIDE SEQUENCE [LARGE SCALE GENOMIC DNA]</scope>
</reference>
<dbReference type="AlphaFoldDB" id="A0A287CVB7"/>
<dbReference type="EMBL" id="AGTP01064348">
    <property type="status" value="NOT_ANNOTATED_CDS"/>
    <property type="molecule type" value="Genomic_DNA"/>
</dbReference>
<dbReference type="STRING" id="43179.ENSSTOP00000025213"/>
<reference evidence="1" key="3">
    <citation type="submission" date="2025-09" db="UniProtKB">
        <authorList>
            <consortium name="Ensembl"/>
        </authorList>
    </citation>
    <scope>IDENTIFICATION</scope>
</reference>
<proteinExistence type="predicted"/>
<dbReference type="GeneTree" id="ENSGT00940000155881"/>
<sequence>MIIEVVPDEFAKKPGTPTCGPVIMKLIFAKPINCKAVIGVLSQSTPGTPSETITISESGVIASTFNSTMQMPNKIAISPFKSPNKAMKSAVQTITVGGMSISQYKISIPGLGLWLR</sequence>
<protein>
    <submittedName>
        <fullName evidence="1">Uncharacterized protein</fullName>
    </submittedName>
</protein>
<dbReference type="Ensembl" id="ENSSTOT00000040452.1">
    <property type="protein sequence ID" value="ENSSTOP00000025213.1"/>
    <property type="gene ID" value="ENSSTOG00000031248.1"/>
</dbReference>
<dbReference type="Proteomes" id="UP000005215">
    <property type="component" value="Unassembled WGS sequence"/>
</dbReference>